<keyword evidence="9" id="KW-1185">Reference proteome</keyword>
<dbReference type="SUPFAM" id="SSF47954">
    <property type="entry name" value="Cyclin-like"/>
    <property type="match status" value="1"/>
</dbReference>
<dbReference type="PANTHER" id="PTHR10177">
    <property type="entry name" value="CYCLINS"/>
    <property type="match status" value="1"/>
</dbReference>
<gene>
    <name evidence="8" type="ORF">Salat_2458300</name>
</gene>
<feature type="domain" description="Cyclin-like" evidence="6">
    <location>
        <begin position="132"/>
        <end position="218"/>
    </location>
</feature>
<evidence type="ECO:0000256" key="2">
    <source>
        <dbReference type="ARBA" id="ARBA00022618"/>
    </source>
</evidence>
<dbReference type="InterPro" id="IPR048258">
    <property type="entry name" value="Cyclins_cyclin-box"/>
</dbReference>
<dbReference type="Gene3D" id="1.10.472.10">
    <property type="entry name" value="Cyclin-like"/>
    <property type="match status" value="2"/>
</dbReference>
<dbReference type="CDD" id="cd20543">
    <property type="entry name" value="CYCLIN_AtCycD-like_rpt1"/>
    <property type="match status" value="1"/>
</dbReference>
<dbReference type="EMBL" id="JACGWO010000010">
    <property type="protein sequence ID" value="KAK4416328.1"/>
    <property type="molecule type" value="Genomic_DNA"/>
</dbReference>
<keyword evidence="3 5" id="KW-0195">Cyclin</keyword>
<keyword evidence="4" id="KW-0131">Cell cycle</keyword>
<name>A0AAE2CBQ7_9LAMI</name>
<keyword evidence="2" id="KW-0132">Cell division</keyword>
<dbReference type="Proteomes" id="UP001293254">
    <property type="component" value="Unassembled WGS sequence"/>
</dbReference>
<comment type="caution">
    <text evidence="8">The sequence shown here is derived from an EMBL/GenBank/DDBJ whole genome shotgun (WGS) entry which is preliminary data.</text>
</comment>
<evidence type="ECO:0000256" key="5">
    <source>
        <dbReference type="RuleBase" id="RU000383"/>
    </source>
</evidence>
<reference evidence="8" key="2">
    <citation type="journal article" date="2024" name="Plant">
        <title>Genomic evolution and insights into agronomic trait innovations of Sesamum species.</title>
        <authorList>
            <person name="Miao H."/>
            <person name="Wang L."/>
            <person name="Qu L."/>
            <person name="Liu H."/>
            <person name="Sun Y."/>
            <person name="Le M."/>
            <person name="Wang Q."/>
            <person name="Wei S."/>
            <person name="Zheng Y."/>
            <person name="Lin W."/>
            <person name="Duan Y."/>
            <person name="Cao H."/>
            <person name="Xiong S."/>
            <person name="Wang X."/>
            <person name="Wei L."/>
            <person name="Li C."/>
            <person name="Ma Q."/>
            <person name="Ju M."/>
            <person name="Zhao R."/>
            <person name="Li G."/>
            <person name="Mu C."/>
            <person name="Tian Q."/>
            <person name="Mei H."/>
            <person name="Zhang T."/>
            <person name="Gao T."/>
            <person name="Zhang H."/>
        </authorList>
    </citation>
    <scope>NUCLEOTIDE SEQUENCE</scope>
    <source>
        <strain evidence="8">3651</strain>
    </source>
</reference>
<organism evidence="8 9">
    <name type="scientific">Sesamum alatum</name>
    <dbReference type="NCBI Taxonomy" id="300844"/>
    <lineage>
        <taxon>Eukaryota</taxon>
        <taxon>Viridiplantae</taxon>
        <taxon>Streptophyta</taxon>
        <taxon>Embryophyta</taxon>
        <taxon>Tracheophyta</taxon>
        <taxon>Spermatophyta</taxon>
        <taxon>Magnoliopsida</taxon>
        <taxon>eudicotyledons</taxon>
        <taxon>Gunneridae</taxon>
        <taxon>Pentapetalae</taxon>
        <taxon>asterids</taxon>
        <taxon>lamiids</taxon>
        <taxon>Lamiales</taxon>
        <taxon>Pedaliaceae</taxon>
        <taxon>Sesamum</taxon>
    </lineage>
</organism>
<dbReference type="CDD" id="cd20544">
    <property type="entry name" value="CYCLIN_AtCycD-like_rpt2"/>
    <property type="match status" value="1"/>
</dbReference>
<dbReference type="SMART" id="SM00385">
    <property type="entry name" value="CYCLIN"/>
    <property type="match status" value="1"/>
</dbReference>
<feature type="domain" description="Cyclin C-terminal" evidence="7">
    <location>
        <begin position="227"/>
        <end position="355"/>
    </location>
</feature>
<dbReference type="InterPro" id="IPR013763">
    <property type="entry name" value="Cyclin-like_dom"/>
</dbReference>
<dbReference type="Pfam" id="PF00134">
    <property type="entry name" value="Cyclin_N"/>
    <property type="match status" value="1"/>
</dbReference>
<evidence type="ECO:0000259" key="7">
    <source>
        <dbReference type="SMART" id="SM01332"/>
    </source>
</evidence>
<dbReference type="PROSITE" id="PS00292">
    <property type="entry name" value="CYCLINS"/>
    <property type="match status" value="1"/>
</dbReference>
<dbReference type="InterPro" id="IPR036915">
    <property type="entry name" value="Cyclin-like_sf"/>
</dbReference>
<reference evidence="8" key="1">
    <citation type="submission" date="2020-06" db="EMBL/GenBank/DDBJ databases">
        <authorList>
            <person name="Li T."/>
            <person name="Hu X."/>
            <person name="Zhang T."/>
            <person name="Song X."/>
            <person name="Zhang H."/>
            <person name="Dai N."/>
            <person name="Sheng W."/>
            <person name="Hou X."/>
            <person name="Wei L."/>
        </authorList>
    </citation>
    <scope>NUCLEOTIDE SEQUENCE</scope>
    <source>
        <strain evidence="8">3651</strain>
        <tissue evidence="8">Leaf</tissue>
    </source>
</reference>
<dbReference type="SMART" id="SM01332">
    <property type="entry name" value="Cyclin_C"/>
    <property type="match status" value="1"/>
</dbReference>
<sequence>MARSMIHPSTTMNPADILNLFNTQFSLKPNPFSSLFSAGSTRFLHKPRTRIEMEDSENSLPSLLCREDESCLNEQYHHNKDENLGFCSVSESDSEYIEMLIQKEAVFQSTGDNPSDKSERNWLKCARGDAVKWILETRALFGFHFRTAYLSLIYFDRFFSRRSIDNGKLWAIRLLSVACLSLAAKMEECEVPALSEYHVEEYNFEGNVIQRMEITSLDTLEWKMSCATPFAYLNYFTAKFCGEIRHYELVNRAVELILAVMEEINVVEHRPSIIAAAAVLAAYDYQLTRKRLEIKMNAVPSWGSLEKEHALSCYSLLQEIRMLKCKTARLIIYPDSLSTHSSSIDVLDESTITSSIGKKRRLSFADGDQHCPLTKINKS</sequence>
<dbReference type="InterPro" id="IPR039361">
    <property type="entry name" value="Cyclin"/>
</dbReference>
<accession>A0AAE2CBQ7</accession>
<evidence type="ECO:0000313" key="9">
    <source>
        <dbReference type="Proteomes" id="UP001293254"/>
    </source>
</evidence>
<evidence type="ECO:0000313" key="8">
    <source>
        <dbReference type="EMBL" id="KAK4416328.1"/>
    </source>
</evidence>
<evidence type="ECO:0000256" key="4">
    <source>
        <dbReference type="ARBA" id="ARBA00023306"/>
    </source>
</evidence>
<evidence type="ECO:0000256" key="3">
    <source>
        <dbReference type="ARBA" id="ARBA00023127"/>
    </source>
</evidence>
<comment type="similarity">
    <text evidence="1">Belongs to the cyclin family. Cyclin D subfamily.</text>
</comment>
<dbReference type="FunFam" id="1.10.472.10:FF:000069">
    <property type="entry name" value="Cyclin-D5-1"/>
    <property type="match status" value="1"/>
</dbReference>
<evidence type="ECO:0000259" key="6">
    <source>
        <dbReference type="SMART" id="SM00385"/>
    </source>
</evidence>
<dbReference type="GO" id="GO:0051301">
    <property type="term" value="P:cell division"/>
    <property type="evidence" value="ECO:0007669"/>
    <property type="project" value="UniProtKB-KW"/>
</dbReference>
<evidence type="ECO:0000256" key="1">
    <source>
        <dbReference type="ARBA" id="ARBA00009065"/>
    </source>
</evidence>
<dbReference type="InterPro" id="IPR004367">
    <property type="entry name" value="Cyclin_C-dom"/>
</dbReference>
<dbReference type="InterPro" id="IPR006671">
    <property type="entry name" value="Cyclin_N"/>
</dbReference>
<protein>
    <submittedName>
        <fullName evidence="8">Cyclin-D5-1</fullName>
    </submittedName>
</protein>
<dbReference type="AlphaFoldDB" id="A0AAE2CBQ7"/>
<proteinExistence type="inferred from homology"/>
<dbReference type="Pfam" id="PF02984">
    <property type="entry name" value="Cyclin_C"/>
    <property type="match status" value="1"/>
</dbReference>